<keyword evidence="11" id="KW-0464">Manganese</keyword>
<evidence type="ECO:0000256" key="3">
    <source>
        <dbReference type="ARBA" id="ARBA00011738"/>
    </source>
</evidence>
<dbReference type="SUPFAM" id="SSF47979">
    <property type="entry name" value="Iron-dependent repressor protein, dimerization domain"/>
    <property type="match status" value="1"/>
</dbReference>
<evidence type="ECO:0000256" key="4">
    <source>
        <dbReference type="ARBA" id="ARBA00022490"/>
    </source>
</evidence>
<dbReference type="Pfam" id="PF02742">
    <property type="entry name" value="Fe_dep_repr_C"/>
    <property type="match status" value="1"/>
</dbReference>
<dbReference type="InterPro" id="IPR022689">
    <property type="entry name" value="Iron_dep_repressor"/>
</dbReference>
<dbReference type="GO" id="GO:0003677">
    <property type="term" value="F:DNA binding"/>
    <property type="evidence" value="ECO:0007669"/>
    <property type="project" value="UniProtKB-KW"/>
</dbReference>
<evidence type="ECO:0000256" key="9">
    <source>
        <dbReference type="ARBA" id="ARBA00023159"/>
    </source>
</evidence>
<evidence type="ECO:0000313" key="14">
    <source>
        <dbReference type="EMBL" id="TQL64794.1"/>
    </source>
</evidence>
<keyword evidence="5" id="KW-0678">Repressor</keyword>
<keyword evidence="7" id="KW-0805">Transcription regulation</keyword>
<proteinExistence type="inferred from homology"/>
<name>A0A542ZWQ5_RARFA</name>
<evidence type="ECO:0000256" key="6">
    <source>
        <dbReference type="ARBA" id="ARBA00023004"/>
    </source>
</evidence>
<comment type="caution">
    <text evidence="14">The sequence shown here is derived from an EMBL/GenBank/DDBJ whole genome shotgun (WGS) entry which is preliminary data.</text>
</comment>
<organism evidence="14 15">
    <name type="scientific">Rarobacter faecitabidus</name>
    <dbReference type="NCBI Taxonomy" id="13243"/>
    <lineage>
        <taxon>Bacteria</taxon>
        <taxon>Bacillati</taxon>
        <taxon>Actinomycetota</taxon>
        <taxon>Actinomycetes</taxon>
        <taxon>Micrococcales</taxon>
        <taxon>Rarobacteraceae</taxon>
        <taxon>Rarobacter</taxon>
    </lineage>
</organism>
<dbReference type="GO" id="GO:0005737">
    <property type="term" value="C:cytoplasm"/>
    <property type="evidence" value="ECO:0007669"/>
    <property type="project" value="UniProtKB-SubCell"/>
</dbReference>
<evidence type="ECO:0000256" key="2">
    <source>
        <dbReference type="ARBA" id="ARBA00007871"/>
    </source>
</evidence>
<dbReference type="PROSITE" id="PS50944">
    <property type="entry name" value="HTH_DTXR"/>
    <property type="match status" value="1"/>
</dbReference>
<keyword evidence="4" id="KW-0963">Cytoplasm</keyword>
<dbReference type="Proteomes" id="UP000315389">
    <property type="component" value="Unassembled WGS sequence"/>
</dbReference>
<evidence type="ECO:0000256" key="8">
    <source>
        <dbReference type="ARBA" id="ARBA00023125"/>
    </source>
</evidence>
<evidence type="ECO:0000256" key="7">
    <source>
        <dbReference type="ARBA" id="ARBA00023015"/>
    </source>
</evidence>
<dbReference type="GO" id="GO:0045892">
    <property type="term" value="P:negative regulation of DNA-templated transcription"/>
    <property type="evidence" value="ECO:0007669"/>
    <property type="project" value="TreeGrafter"/>
</dbReference>
<comment type="subunit">
    <text evidence="3">Homodimer.</text>
</comment>
<evidence type="ECO:0000256" key="12">
    <source>
        <dbReference type="ARBA" id="ARBA00032593"/>
    </source>
</evidence>
<comment type="subcellular location">
    <subcellularLocation>
        <location evidence="1">Cytoplasm</location>
    </subcellularLocation>
</comment>
<dbReference type="RefSeq" id="WP_142119993.1">
    <property type="nucleotide sequence ID" value="NZ_BAAASV010000001.1"/>
</dbReference>
<gene>
    <name evidence="14" type="ORF">FB461_1315</name>
</gene>
<dbReference type="Pfam" id="PF04023">
    <property type="entry name" value="FeoA"/>
    <property type="match status" value="1"/>
</dbReference>
<dbReference type="FunFam" id="1.10.60.10:FF:000004">
    <property type="entry name" value="DtxR family transcriptional regulator"/>
    <property type="match status" value="1"/>
</dbReference>
<dbReference type="InterPro" id="IPR001367">
    <property type="entry name" value="Fe_dep_repressor"/>
</dbReference>
<dbReference type="InterPro" id="IPR036421">
    <property type="entry name" value="Fe_dep_repressor_sf"/>
</dbReference>
<dbReference type="OrthoDB" id="9791355at2"/>
<evidence type="ECO:0000313" key="15">
    <source>
        <dbReference type="Proteomes" id="UP000315389"/>
    </source>
</evidence>
<keyword evidence="15" id="KW-1185">Reference proteome</keyword>
<keyword evidence="8" id="KW-0238">DNA-binding</keyword>
<evidence type="ECO:0000256" key="10">
    <source>
        <dbReference type="ARBA" id="ARBA00023163"/>
    </source>
</evidence>
<dbReference type="PANTHER" id="PTHR33238">
    <property type="entry name" value="IRON (METAL) DEPENDENT REPRESSOR, DTXR FAMILY"/>
    <property type="match status" value="1"/>
</dbReference>
<keyword evidence="10" id="KW-0804">Transcription</keyword>
<dbReference type="SUPFAM" id="SSF50037">
    <property type="entry name" value="C-terminal domain of transcriptional repressors"/>
    <property type="match status" value="1"/>
</dbReference>
<evidence type="ECO:0000256" key="11">
    <source>
        <dbReference type="ARBA" id="ARBA00023211"/>
    </source>
</evidence>
<dbReference type="InterPro" id="IPR022687">
    <property type="entry name" value="HTH_DTXR"/>
</dbReference>
<dbReference type="PANTHER" id="PTHR33238:SF11">
    <property type="entry name" value="TRANSCRIPTIONAL REGULATOR MNTR"/>
    <property type="match status" value="1"/>
</dbReference>
<dbReference type="InterPro" id="IPR036388">
    <property type="entry name" value="WH-like_DNA-bd_sf"/>
</dbReference>
<dbReference type="EMBL" id="VFOS01000001">
    <property type="protein sequence ID" value="TQL64794.1"/>
    <property type="molecule type" value="Genomic_DNA"/>
</dbReference>
<dbReference type="SMART" id="SM00899">
    <property type="entry name" value="FeoA"/>
    <property type="match status" value="1"/>
</dbReference>
<dbReference type="GO" id="GO:0003700">
    <property type="term" value="F:DNA-binding transcription factor activity"/>
    <property type="evidence" value="ECO:0007669"/>
    <property type="project" value="InterPro"/>
</dbReference>
<sequence length="229" mass="24539">MSVSDLSASTQNYLKVIWGLAEWSDDPVTPKLIADKSGLKMSSVSDAIKKLDSQGLVEHAPYGAVELTELGRRYAIQMVRRHRLIESFLVTTLGYTWDQVHDEAETLEHAVSDFMVERIDALLGYPDRDPHGDPIPDAEGIVRVPDAVRLSQAGPVGRVVVERISDEDPAMLQFFDSCGIGLGAELTIGEAAPYSDAVQVSLPGGGKIPLGAQAADAIFVSPAPAAEDA</sequence>
<feature type="domain" description="HTH dtxR-type" evidence="13">
    <location>
        <begin position="6"/>
        <end position="68"/>
    </location>
</feature>
<dbReference type="Gene3D" id="2.30.30.90">
    <property type="match status" value="1"/>
</dbReference>
<accession>A0A542ZWQ5</accession>
<dbReference type="InterPro" id="IPR008988">
    <property type="entry name" value="Transcriptional_repressor_C"/>
</dbReference>
<keyword evidence="9" id="KW-0010">Activator</keyword>
<dbReference type="AlphaFoldDB" id="A0A542ZWQ5"/>
<dbReference type="InterPro" id="IPR007167">
    <property type="entry name" value="Fe-transptr_FeoA-like"/>
</dbReference>
<comment type="similarity">
    <text evidence="2">Belongs to the DtxR/MntR family.</text>
</comment>
<dbReference type="SMART" id="SM00529">
    <property type="entry name" value="HTH_DTXR"/>
    <property type="match status" value="1"/>
</dbReference>
<protein>
    <recommendedName>
        <fullName evidence="12">Manganese transport regulator</fullName>
    </recommendedName>
</protein>
<dbReference type="SUPFAM" id="SSF46785">
    <property type="entry name" value="Winged helix' DNA-binding domain"/>
    <property type="match status" value="1"/>
</dbReference>
<dbReference type="Gene3D" id="1.10.60.10">
    <property type="entry name" value="Iron dependent repressor, metal binding and dimerisation domain"/>
    <property type="match status" value="1"/>
</dbReference>
<evidence type="ECO:0000256" key="1">
    <source>
        <dbReference type="ARBA" id="ARBA00004496"/>
    </source>
</evidence>
<reference evidence="14 15" key="1">
    <citation type="submission" date="2019-06" db="EMBL/GenBank/DDBJ databases">
        <title>Sequencing the genomes of 1000 actinobacteria strains.</title>
        <authorList>
            <person name="Klenk H.-P."/>
        </authorList>
    </citation>
    <scope>NUCLEOTIDE SEQUENCE [LARGE SCALE GENOMIC DNA]</scope>
    <source>
        <strain evidence="14 15">DSM 4813</strain>
    </source>
</reference>
<dbReference type="InterPro" id="IPR050536">
    <property type="entry name" value="DtxR_MntR_Metal-Reg"/>
</dbReference>
<dbReference type="GO" id="GO:0046914">
    <property type="term" value="F:transition metal ion binding"/>
    <property type="evidence" value="ECO:0007669"/>
    <property type="project" value="InterPro"/>
</dbReference>
<dbReference type="InterPro" id="IPR036390">
    <property type="entry name" value="WH_DNA-bd_sf"/>
</dbReference>
<dbReference type="Gene3D" id="1.10.10.10">
    <property type="entry name" value="Winged helix-like DNA-binding domain superfamily/Winged helix DNA-binding domain"/>
    <property type="match status" value="1"/>
</dbReference>
<dbReference type="GO" id="GO:0046983">
    <property type="term" value="F:protein dimerization activity"/>
    <property type="evidence" value="ECO:0007669"/>
    <property type="project" value="InterPro"/>
</dbReference>
<evidence type="ECO:0000256" key="5">
    <source>
        <dbReference type="ARBA" id="ARBA00022491"/>
    </source>
</evidence>
<evidence type="ECO:0000259" key="13">
    <source>
        <dbReference type="PROSITE" id="PS50944"/>
    </source>
</evidence>
<dbReference type="Pfam" id="PF01325">
    <property type="entry name" value="Fe_dep_repress"/>
    <property type="match status" value="1"/>
</dbReference>
<dbReference type="InterPro" id="IPR038157">
    <property type="entry name" value="FeoA_core_dom"/>
</dbReference>
<keyword evidence="6" id="KW-0408">Iron</keyword>